<keyword evidence="3" id="KW-1185">Reference proteome</keyword>
<reference evidence="2 3" key="1">
    <citation type="submission" date="2019-01" db="EMBL/GenBank/DDBJ databases">
        <authorList>
            <person name="Ferrante I. M."/>
        </authorList>
    </citation>
    <scope>NUCLEOTIDE SEQUENCE [LARGE SCALE GENOMIC DNA]</scope>
    <source>
        <strain evidence="2 3">B856</strain>
    </source>
</reference>
<evidence type="ECO:0000313" key="2">
    <source>
        <dbReference type="EMBL" id="VEU35532.1"/>
    </source>
</evidence>
<sequence>MHVMMTASEDSSSCDKSSVDTTTAKSSRNVRFSLRKKRSYADRNIEPSRVNLSSYNSDFLSGLFADVAKANVLKELSIELPSSSSSNPSSTPITEACTPSLSSHLVPDSMGSPRPEKKSRLSYQASFCRSRASCMNLLAIKNQSNLSNLSPKGINEISKLEKDVTKTKKQDSLAYQLDCLEQDSTQEQPHSTGAFALPATVSVSPTNNKKIKKDVAALAFPNLPSTISDSSCESNNVTSTGLTRERCLVLHGPAPEMAAASSSGSKDSFGWFVDLDDNEENDAEDHHTATTSQETACPSDLAFQAPTAPKRANNNVQEEMEQAYAADTIDSVLGDLF</sequence>
<dbReference type="Proteomes" id="UP000291116">
    <property type="component" value="Unassembled WGS sequence"/>
</dbReference>
<evidence type="ECO:0000256" key="1">
    <source>
        <dbReference type="SAM" id="MobiDB-lite"/>
    </source>
</evidence>
<feature type="region of interest" description="Disordered" evidence="1">
    <location>
        <begin position="281"/>
        <end position="316"/>
    </location>
</feature>
<feature type="compositionally biased region" description="Low complexity" evidence="1">
    <location>
        <begin position="1"/>
        <end position="23"/>
    </location>
</feature>
<proteinExistence type="predicted"/>
<dbReference type="EMBL" id="CAACVS010000060">
    <property type="protein sequence ID" value="VEU35532.1"/>
    <property type="molecule type" value="Genomic_DNA"/>
</dbReference>
<feature type="region of interest" description="Disordered" evidence="1">
    <location>
        <begin position="1"/>
        <end position="30"/>
    </location>
</feature>
<organism evidence="2 3">
    <name type="scientific">Pseudo-nitzschia multistriata</name>
    <dbReference type="NCBI Taxonomy" id="183589"/>
    <lineage>
        <taxon>Eukaryota</taxon>
        <taxon>Sar</taxon>
        <taxon>Stramenopiles</taxon>
        <taxon>Ochrophyta</taxon>
        <taxon>Bacillariophyta</taxon>
        <taxon>Bacillariophyceae</taxon>
        <taxon>Bacillariophycidae</taxon>
        <taxon>Bacillariales</taxon>
        <taxon>Bacillariaceae</taxon>
        <taxon>Pseudo-nitzschia</taxon>
    </lineage>
</organism>
<feature type="region of interest" description="Disordered" evidence="1">
    <location>
        <begin position="80"/>
        <end position="118"/>
    </location>
</feature>
<evidence type="ECO:0000313" key="3">
    <source>
        <dbReference type="Proteomes" id="UP000291116"/>
    </source>
</evidence>
<gene>
    <name evidence="2" type="ORF">PSNMU_V1.4_AUG-EV-PASAV3_0021810</name>
</gene>
<accession>A0A448Z0G2</accession>
<dbReference type="OrthoDB" id="47961at2759"/>
<dbReference type="AlphaFoldDB" id="A0A448Z0G2"/>
<name>A0A448Z0G2_9STRA</name>
<feature type="compositionally biased region" description="Low complexity" evidence="1">
    <location>
        <begin position="80"/>
        <end position="95"/>
    </location>
</feature>
<protein>
    <submittedName>
        <fullName evidence="2">Uncharacterized protein</fullName>
    </submittedName>
</protein>